<evidence type="ECO:0000256" key="3">
    <source>
        <dbReference type="ARBA" id="ARBA00022741"/>
    </source>
</evidence>
<dbReference type="Proteomes" id="UP000095283">
    <property type="component" value="Unplaced"/>
</dbReference>
<feature type="domain" description="Protein kinase" evidence="6">
    <location>
        <begin position="1"/>
        <end position="157"/>
    </location>
</feature>
<organism evidence="7 8">
    <name type="scientific">Heterorhabditis bacteriophora</name>
    <name type="common">Entomopathogenic nematode worm</name>
    <dbReference type="NCBI Taxonomy" id="37862"/>
    <lineage>
        <taxon>Eukaryota</taxon>
        <taxon>Metazoa</taxon>
        <taxon>Ecdysozoa</taxon>
        <taxon>Nematoda</taxon>
        <taxon>Chromadorea</taxon>
        <taxon>Rhabditida</taxon>
        <taxon>Rhabditina</taxon>
        <taxon>Rhabditomorpha</taxon>
        <taxon>Strongyloidea</taxon>
        <taxon>Heterorhabditidae</taxon>
        <taxon>Heterorhabditis</taxon>
    </lineage>
</organism>
<dbReference type="PROSITE" id="PS50011">
    <property type="entry name" value="PROTEIN_KINASE_DOM"/>
    <property type="match status" value="1"/>
</dbReference>
<evidence type="ECO:0000256" key="5">
    <source>
        <dbReference type="ARBA" id="ARBA00022840"/>
    </source>
</evidence>
<name>A0A1I7XTE2_HETBA</name>
<reference evidence="8" key="1">
    <citation type="submission" date="2016-11" db="UniProtKB">
        <authorList>
            <consortium name="WormBaseParasite"/>
        </authorList>
    </citation>
    <scope>IDENTIFICATION</scope>
</reference>
<dbReference type="Pfam" id="PF00069">
    <property type="entry name" value="Pkinase"/>
    <property type="match status" value="1"/>
</dbReference>
<sequence length="240" mass="27206">MAYSYVKLVILSTFLRNCWNILVNNFSRNISGHAHLTDLNLATQLEINNLATSFSGTRPYMAPEIYESVLGLVDGYDARVDWWSLGVTFYEMMRGRTPFEFSSHQTLEQVVLIIRETAVTFPCHWPTDLISFLKELLSINPASRIDSLAALKQHPYTARIDFAWVLARKAAPVFVPCNEGLNCDPMHEIEERILVSTPIHRRRNNPGRGGPESAALREVSQAFIEYCRQDSSENGISIGR</sequence>
<dbReference type="SUPFAM" id="SSF56112">
    <property type="entry name" value="Protein kinase-like (PK-like)"/>
    <property type="match status" value="1"/>
</dbReference>
<dbReference type="WBParaSite" id="Hba_20757">
    <property type="protein sequence ID" value="Hba_20757"/>
    <property type="gene ID" value="Hba_20757"/>
</dbReference>
<protein>
    <submittedName>
        <fullName evidence="8">Protein kinase domain-containing protein</fullName>
    </submittedName>
</protein>
<dbReference type="GO" id="GO:0001664">
    <property type="term" value="F:G protein-coupled receptor binding"/>
    <property type="evidence" value="ECO:0007669"/>
    <property type="project" value="TreeGrafter"/>
</dbReference>
<dbReference type="PANTHER" id="PTHR24355:SF30">
    <property type="entry name" value="SERINE_THREONINE-PROTEIN KINASE 32B ISOFORM X1"/>
    <property type="match status" value="1"/>
</dbReference>
<dbReference type="PANTHER" id="PTHR24355">
    <property type="entry name" value="G PROTEIN-COUPLED RECEPTOR KINASE/RIBOSOMAL PROTEIN S6 KINASE"/>
    <property type="match status" value="1"/>
</dbReference>
<dbReference type="GO" id="GO:0004703">
    <property type="term" value="F:G protein-coupled receptor kinase activity"/>
    <property type="evidence" value="ECO:0007669"/>
    <property type="project" value="TreeGrafter"/>
</dbReference>
<dbReference type="GO" id="GO:0005524">
    <property type="term" value="F:ATP binding"/>
    <property type="evidence" value="ECO:0007669"/>
    <property type="project" value="UniProtKB-KW"/>
</dbReference>
<evidence type="ECO:0000313" key="7">
    <source>
        <dbReference type="Proteomes" id="UP000095283"/>
    </source>
</evidence>
<keyword evidence="3" id="KW-0547">Nucleotide-binding</keyword>
<dbReference type="InterPro" id="IPR000719">
    <property type="entry name" value="Prot_kinase_dom"/>
</dbReference>
<keyword evidence="7" id="KW-1185">Reference proteome</keyword>
<evidence type="ECO:0000256" key="4">
    <source>
        <dbReference type="ARBA" id="ARBA00022777"/>
    </source>
</evidence>
<dbReference type="GO" id="GO:0009966">
    <property type="term" value="P:regulation of signal transduction"/>
    <property type="evidence" value="ECO:0007669"/>
    <property type="project" value="TreeGrafter"/>
</dbReference>
<dbReference type="GO" id="GO:0007186">
    <property type="term" value="P:G protein-coupled receptor signaling pathway"/>
    <property type="evidence" value="ECO:0007669"/>
    <property type="project" value="TreeGrafter"/>
</dbReference>
<accession>A0A1I7XTE2</accession>
<keyword evidence="5" id="KW-0067">ATP-binding</keyword>
<keyword evidence="2" id="KW-0808">Transferase</keyword>
<dbReference type="AlphaFoldDB" id="A0A1I7XTE2"/>
<evidence type="ECO:0000256" key="1">
    <source>
        <dbReference type="ARBA" id="ARBA00022527"/>
    </source>
</evidence>
<keyword evidence="1" id="KW-0723">Serine/threonine-protein kinase</keyword>
<dbReference type="SMART" id="SM00220">
    <property type="entry name" value="S_TKc"/>
    <property type="match status" value="1"/>
</dbReference>
<proteinExistence type="predicted"/>
<dbReference type="Gene3D" id="1.10.510.10">
    <property type="entry name" value="Transferase(Phosphotransferase) domain 1"/>
    <property type="match status" value="1"/>
</dbReference>
<evidence type="ECO:0000256" key="2">
    <source>
        <dbReference type="ARBA" id="ARBA00022679"/>
    </source>
</evidence>
<evidence type="ECO:0000259" key="6">
    <source>
        <dbReference type="PROSITE" id="PS50011"/>
    </source>
</evidence>
<dbReference type="InterPro" id="IPR011009">
    <property type="entry name" value="Kinase-like_dom_sf"/>
</dbReference>
<keyword evidence="4" id="KW-0418">Kinase</keyword>
<evidence type="ECO:0000313" key="8">
    <source>
        <dbReference type="WBParaSite" id="Hba_20757"/>
    </source>
</evidence>